<keyword evidence="7" id="KW-0732">Signal</keyword>
<dbReference type="Gene3D" id="3.10.50.40">
    <property type="match status" value="1"/>
</dbReference>
<reference evidence="9 10" key="1">
    <citation type="submission" date="2024-09" db="EMBL/GenBank/DDBJ databases">
        <authorList>
            <person name="Sun Q."/>
            <person name="Mori K."/>
        </authorList>
    </citation>
    <scope>NUCLEOTIDE SEQUENCE [LARGE SCALE GENOMIC DNA]</scope>
    <source>
        <strain evidence="9 10">KCTC 23076</strain>
    </source>
</reference>
<dbReference type="Pfam" id="PF00254">
    <property type="entry name" value="FKBP_C"/>
    <property type="match status" value="1"/>
</dbReference>
<dbReference type="EMBL" id="JBHLTG010000003">
    <property type="protein sequence ID" value="MFC0679263.1"/>
    <property type="molecule type" value="Genomic_DNA"/>
</dbReference>
<evidence type="ECO:0000313" key="10">
    <source>
        <dbReference type="Proteomes" id="UP001589896"/>
    </source>
</evidence>
<evidence type="ECO:0000256" key="4">
    <source>
        <dbReference type="ARBA" id="ARBA00023110"/>
    </source>
</evidence>
<dbReference type="Gene3D" id="1.10.287.460">
    <property type="entry name" value="Peptidyl-prolyl cis-trans isomerase, FKBP-type, N-terminal domain"/>
    <property type="match status" value="2"/>
</dbReference>
<dbReference type="SUPFAM" id="SSF54534">
    <property type="entry name" value="FKBP-like"/>
    <property type="match status" value="1"/>
</dbReference>
<evidence type="ECO:0000256" key="2">
    <source>
        <dbReference type="ARBA" id="ARBA00006577"/>
    </source>
</evidence>
<accession>A0ABV6RQJ9</accession>
<evidence type="ECO:0000256" key="3">
    <source>
        <dbReference type="ARBA" id="ARBA00013194"/>
    </source>
</evidence>
<feature type="domain" description="PPIase FKBP-type" evidence="8">
    <location>
        <begin position="239"/>
        <end position="326"/>
    </location>
</feature>
<dbReference type="GO" id="GO:0016853">
    <property type="term" value="F:isomerase activity"/>
    <property type="evidence" value="ECO:0007669"/>
    <property type="project" value="UniProtKB-KW"/>
</dbReference>
<comment type="catalytic activity">
    <reaction evidence="1 6">
        <text>[protein]-peptidylproline (omega=180) = [protein]-peptidylproline (omega=0)</text>
        <dbReference type="Rhea" id="RHEA:16237"/>
        <dbReference type="Rhea" id="RHEA-COMP:10747"/>
        <dbReference type="Rhea" id="RHEA-COMP:10748"/>
        <dbReference type="ChEBI" id="CHEBI:83833"/>
        <dbReference type="ChEBI" id="CHEBI:83834"/>
        <dbReference type="EC" id="5.2.1.8"/>
    </reaction>
</comment>
<gene>
    <name evidence="9" type="ORF">ACFFGH_15615</name>
</gene>
<dbReference type="PANTHER" id="PTHR43811">
    <property type="entry name" value="FKBP-TYPE PEPTIDYL-PROLYL CIS-TRANS ISOMERASE FKPA"/>
    <property type="match status" value="1"/>
</dbReference>
<dbReference type="InterPro" id="IPR001179">
    <property type="entry name" value="PPIase_FKBP_dom"/>
</dbReference>
<dbReference type="Pfam" id="PF01346">
    <property type="entry name" value="FKBP_N"/>
    <property type="match status" value="2"/>
</dbReference>
<feature type="signal peptide" evidence="7">
    <location>
        <begin position="1"/>
        <end position="26"/>
    </location>
</feature>
<evidence type="ECO:0000256" key="1">
    <source>
        <dbReference type="ARBA" id="ARBA00000971"/>
    </source>
</evidence>
<dbReference type="InterPro" id="IPR046357">
    <property type="entry name" value="PPIase_dom_sf"/>
</dbReference>
<dbReference type="PROSITE" id="PS50059">
    <property type="entry name" value="FKBP_PPIASE"/>
    <property type="match status" value="1"/>
</dbReference>
<dbReference type="RefSeq" id="WP_386669830.1">
    <property type="nucleotide sequence ID" value="NZ_JBHLTG010000003.1"/>
</dbReference>
<evidence type="ECO:0000259" key="8">
    <source>
        <dbReference type="PROSITE" id="PS50059"/>
    </source>
</evidence>
<keyword evidence="10" id="KW-1185">Reference proteome</keyword>
<comment type="similarity">
    <text evidence="2">Belongs to the FKBP-type PPIase family.</text>
</comment>
<keyword evidence="5 6" id="KW-0413">Isomerase</keyword>
<dbReference type="EC" id="5.2.1.8" evidence="3 6"/>
<name>A0ABV6RQJ9_9GAMM</name>
<organism evidence="9 10">
    <name type="scientific">Lysobacter korlensis</name>
    <dbReference type="NCBI Taxonomy" id="553636"/>
    <lineage>
        <taxon>Bacteria</taxon>
        <taxon>Pseudomonadati</taxon>
        <taxon>Pseudomonadota</taxon>
        <taxon>Gammaproteobacteria</taxon>
        <taxon>Lysobacterales</taxon>
        <taxon>Lysobacteraceae</taxon>
        <taxon>Lysobacter</taxon>
    </lineage>
</organism>
<dbReference type="PANTHER" id="PTHR43811:SF57">
    <property type="entry name" value="FKBP-TYPE PEPTIDYL-PROLYL CIS-TRANS ISOMERASE FKPA-RELATED"/>
    <property type="match status" value="1"/>
</dbReference>
<dbReference type="InterPro" id="IPR036944">
    <property type="entry name" value="PPIase_FKBP_N_sf"/>
</dbReference>
<dbReference type="Proteomes" id="UP001589896">
    <property type="component" value="Unassembled WGS sequence"/>
</dbReference>
<comment type="caution">
    <text evidence="9">The sequence shown here is derived from an EMBL/GenBank/DDBJ whole genome shotgun (WGS) entry which is preliminary data.</text>
</comment>
<evidence type="ECO:0000256" key="5">
    <source>
        <dbReference type="ARBA" id="ARBA00023235"/>
    </source>
</evidence>
<evidence type="ECO:0000256" key="7">
    <source>
        <dbReference type="SAM" id="SignalP"/>
    </source>
</evidence>
<feature type="chain" id="PRO_5045376511" description="peptidylprolyl isomerase" evidence="7">
    <location>
        <begin position="27"/>
        <end position="327"/>
    </location>
</feature>
<protein>
    <recommendedName>
        <fullName evidence="3 6">peptidylprolyl isomerase</fullName>
        <ecNumber evidence="3 6">5.2.1.8</ecNumber>
    </recommendedName>
</protein>
<keyword evidence="4 6" id="KW-0697">Rotamase</keyword>
<evidence type="ECO:0000313" key="9">
    <source>
        <dbReference type="EMBL" id="MFC0679263.1"/>
    </source>
</evidence>
<sequence>MNALMRGSAVLLTTAAVLVALPQANATQDRPAVVKQEKTMLTTDREKVSYAIGMDVGNSLKPVGPDLDVAALEQAVRSIFAGNKPTMTQQEAQATDQALRARIAAREGTPVPGAAPGSQPPAVDKAKVGTLVGSYMVGPSLAPIKDEVEMSVFLQGLRTALEGGKPMLAEEEARTVLTAFGQRMQQQMQQQAAEAGERNRTEGAAFLAKNKETKGVFTTPSGLQYMVLREGNGERPKPTDRVRVNYHGTLLDGTVFDSSYERGEPAEFGLNQVIPGWTEGVAMMPVGAKYRFWIPGDLAYGAKGTPGGPIGPNATLMFDVELMSILD</sequence>
<evidence type="ECO:0000256" key="6">
    <source>
        <dbReference type="PROSITE-ProRule" id="PRU00277"/>
    </source>
</evidence>
<dbReference type="InterPro" id="IPR000774">
    <property type="entry name" value="PPIase_FKBP_N"/>
</dbReference>
<proteinExistence type="inferred from homology"/>